<dbReference type="GO" id="GO:0006493">
    <property type="term" value="P:protein O-linked glycosylation"/>
    <property type="evidence" value="ECO:0007669"/>
    <property type="project" value="InterPro"/>
</dbReference>
<dbReference type="Pfam" id="PF02366">
    <property type="entry name" value="PMT"/>
    <property type="match status" value="1"/>
</dbReference>
<feature type="transmembrane region" description="Helical" evidence="8">
    <location>
        <begin position="165"/>
        <end position="194"/>
    </location>
</feature>
<dbReference type="PATRIC" id="fig|1365257.3.peg.4056"/>
<dbReference type="PANTHER" id="PTHR33908:SF3">
    <property type="entry name" value="UNDECAPRENYL PHOSPHATE-ALPHA-4-AMINO-4-DEOXY-L-ARABINOSE ARABINOSYL TRANSFERASE"/>
    <property type="match status" value="1"/>
</dbReference>
<comment type="subcellular location">
    <subcellularLocation>
        <location evidence="1">Cell membrane</location>
        <topology evidence="1">Multi-pass membrane protein</topology>
    </subcellularLocation>
</comment>
<feature type="transmembrane region" description="Helical" evidence="8">
    <location>
        <begin position="355"/>
        <end position="376"/>
    </location>
</feature>
<evidence type="ECO:0000313" key="11">
    <source>
        <dbReference type="Proteomes" id="UP000076661"/>
    </source>
</evidence>
<evidence type="ECO:0000256" key="2">
    <source>
        <dbReference type="ARBA" id="ARBA00022475"/>
    </source>
</evidence>
<name>A0A167K6L2_9GAMM</name>
<feature type="transmembrane region" description="Helical" evidence="8">
    <location>
        <begin position="206"/>
        <end position="229"/>
    </location>
</feature>
<dbReference type="GO" id="GO:0005886">
    <property type="term" value="C:plasma membrane"/>
    <property type="evidence" value="ECO:0007669"/>
    <property type="project" value="UniProtKB-SubCell"/>
</dbReference>
<evidence type="ECO:0000256" key="5">
    <source>
        <dbReference type="ARBA" id="ARBA00022692"/>
    </source>
</evidence>
<dbReference type="Proteomes" id="UP000076661">
    <property type="component" value="Unassembled WGS sequence"/>
</dbReference>
<dbReference type="InterPro" id="IPR050297">
    <property type="entry name" value="LipidA_mod_glycosyltrf_83"/>
</dbReference>
<dbReference type="GO" id="GO:0010041">
    <property type="term" value="P:response to iron(III) ion"/>
    <property type="evidence" value="ECO:0007669"/>
    <property type="project" value="TreeGrafter"/>
</dbReference>
<dbReference type="EMBL" id="AUXX01000042">
    <property type="protein sequence ID" value="KZN62205.1"/>
    <property type="molecule type" value="Genomic_DNA"/>
</dbReference>
<evidence type="ECO:0000256" key="7">
    <source>
        <dbReference type="ARBA" id="ARBA00023136"/>
    </source>
</evidence>
<evidence type="ECO:0000259" key="9">
    <source>
        <dbReference type="Pfam" id="PF02366"/>
    </source>
</evidence>
<feature type="transmembrane region" description="Helical" evidence="8">
    <location>
        <begin position="87"/>
        <end position="104"/>
    </location>
</feature>
<dbReference type="AlphaFoldDB" id="A0A167K6L2"/>
<feature type="transmembrane region" description="Helical" evidence="8">
    <location>
        <begin position="111"/>
        <end position="130"/>
    </location>
</feature>
<dbReference type="PANTHER" id="PTHR33908">
    <property type="entry name" value="MANNOSYLTRANSFERASE YKCB-RELATED"/>
    <property type="match status" value="1"/>
</dbReference>
<keyword evidence="6 8" id="KW-1133">Transmembrane helix</keyword>
<evidence type="ECO:0000256" key="4">
    <source>
        <dbReference type="ARBA" id="ARBA00022679"/>
    </source>
</evidence>
<proteinExistence type="predicted"/>
<evidence type="ECO:0000256" key="1">
    <source>
        <dbReference type="ARBA" id="ARBA00004651"/>
    </source>
</evidence>
<dbReference type="GO" id="GO:0000030">
    <property type="term" value="F:mannosyltransferase activity"/>
    <property type="evidence" value="ECO:0007669"/>
    <property type="project" value="InterPro"/>
</dbReference>
<sequence length="471" mass="52937">MTVRQIHLWLLLAFALFLRLISLATYPLMDTTEARYGEMARLMVETGNWLTPQFDYDVPFWGKPPLFTWMSATGIKLFGLNEFAVRVPHWFAGVLTICFIGLLARKTNNNPVVAAVVVATCGIFTIASGAVMTDMALTLALTMAMVGFYLCWLQKDEHAQKWGYLGFFGLACGLLAKGPVALVTMTIAVVPWLILQHGFLGAFKQLWSRFPVLSGGALMLIVALPWYVLAEIATPGFLDYFIVGEHFNRFVISGWEGDLYGNAHDRPRGTIWLFWLQSALPWSVVLPVLIWKKRTDKQEFEKGYTGLFSFLIFWLLSPLLLFTLSGNILPAYVLPGVPAIGVLIAMLVTKKYFKWLWGASAFIPVMLMIVLLVLNLGKADSRSDRVIFEKVSRELPVFYIGKRPFSGQFYSQGQAKLLKDTRVLTSLSRYHLIGQLEEVNALVEQYLLSCTVEFESKSGRSLFTCSNSTRG</sequence>
<reference evidence="10 11" key="1">
    <citation type="submission" date="2013-07" db="EMBL/GenBank/DDBJ databases">
        <title>Comparative Genomic and Metabolomic Analysis of Twelve Strains of Pseudoalteromonas luteoviolacea.</title>
        <authorList>
            <person name="Vynne N.G."/>
            <person name="Mansson M."/>
            <person name="Gram L."/>
        </authorList>
    </citation>
    <scope>NUCLEOTIDE SEQUENCE [LARGE SCALE GENOMIC DNA]</scope>
    <source>
        <strain evidence="10 11">S4060-1</strain>
    </source>
</reference>
<keyword evidence="2" id="KW-1003">Cell membrane</keyword>
<evidence type="ECO:0000256" key="3">
    <source>
        <dbReference type="ARBA" id="ARBA00022676"/>
    </source>
</evidence>
<feature type="transmembrane region" description="Helical" evidence="8">
    <location>
        <begin position="303"/>
        <end position="322"/>
    </location>
</feature>
<keyword evidence="3" id="KW-0328">Glycosyltransferase</keyword>
<evidence type="ECO:0000313" key="10">
    <source>
        <dbReference type="EMBL" id="KZN62205.1"/>
    </source>
</evidence>
<comment type="caution">
    <text evidence="10">The sequence shown here is derived from an EMBL/GenBank/DDBJ whole genome shotgun (WGS) entry which is preliminary data.</text>
</comment>
<dbReference type="InterPro" id="IPR003342">
    <property type="entry name" value="ArnT-like_N"/>
</dbReference>
<feature type="transmembrane region" description="Helical" evidence="8">
    <location>
        <begin position="329"/>
        <end position="349"/>
    </location>
</feature>
<evidence type="ECO:0000256" key="6">
    <source>
        <dbReference type="ARBA" id="ARBA00022989"/>
    </source>
</evidence>
<feature type="transmembrane region" description="Helical" evidence="8">
    <location>
        <begin position="272"/>
        <end position="291"/>
    </location>
</feature>
<gene>
    <name evidence="10" type="ORF">N478_25680</name>
</gene>
<keyword evidence="4" id="KW-0808">Transferase</keyword>
<dbReference type="RefSeq" id="WP_063382359.1">
    <property type="nucleotide sequence ID" value="NZ_AUXX01000042.1"/>
</dbReference>
<feature type="domain" description="ArnT-like N-terminal" evidence="9">
    <location>
        <begin position="20"/>
        <end position="241"/>
    </location>
</feature>
<evidence type="ECO:0000256" key="8">
    <source>
        <dbReference type="SAM" id="Phobius"/>
    </source>
</evidence>
<organism evidence="10 11">
    <name type="scientific">Pseudoalteromonas luteoviolacea S4060-1</name>
    <dbReference type="NCBI Taxonomy" id="1365257"/>
    <lineage>
        <taxon>Bacteria</taxon>
        <taxon>Pseudomonadati</taxon>
        <taxon>Pseudomonadota</taxon>
        <taxon>Gammaproteobacteria</taxon>
        <taxon>Alteromonadales</taxon>
        <taxon>Pseudoalteromonadaceae</taxon>
        <taxon>Pseudoalteromonas</taxon>
    </lineage>
</organism>
<accession>A0A167K6L2</accession>
<protein>
    <recommendedName>
        <fullName evidence="9">ArnT-like N-terminal domain-containing protein</fullName>
    </recommendedName>
</protein>
<dbReference type="GO" id="GO:0009103">
    <property type="term" value="P:lipopolysaccharide biosynthetic process"/>
    <property type="evidence" value="ECO:0007669"/>
    <property type="project" value="UniProtKB-ARBA"/>
</dbReference>
<keyword evidence="5 8" id="KW-0812">Transmembrane</keyword>
<keyword evidence="7 8" id="KW-0472">Membrane</keyword>
<dbReference type="GO" id="GO:0016763">
    <property type="term" value="F:pentosyltransferase activity"/>
    <property type="evidence" value="ECO:0007669"/>
    <property type="project" value="TreeGrafter"/>
</dbReference>